<accession>A0A397J4B7</accession>
<name>A0A397J4B7_9GLOM</name>
<comment type="caution">
    <text evidence="1">The sequence shown here is derived from an EMBL/GenBank/DDBJ whole genome shotgun (WGS) entry which is preliminary data.</text>
</comment>
<evidence type="ECO:0000313" key="1">
    <source>
        <dbReference type="EMBL" id="RHZ82257.1"/>
    </source>
</evidence>
<gene>
    <name evidence="1" type="ORF">Glove_110g53</name>
</gene>
<keyword evidence="2" id="KW-1185">Reference proteome</keyword>
<protein>
    <submittedName>
        <fullName evidence="1">Uncharacterized protein</fullName>
    </submittedName>
</protein>
<dbReference type="OrthoDB" id="10492262at2759"/>
<evidence type="ECO:0000313" key="2">
    <source>
        <dbReference type="Proteomes" id="UP000266861"/>
    </source>
</evidence>
<dbReference type="AlphaFoldDB" id="A0A397J4B7"/>
<dbReference type="EMBL" id="PQFF01000103">
    <property type="protein sequence ID" value="RHZ82257.1"/>
    <property type="molecule type" value="Genomic_DNA"/>
</dbReference>
<proteinExistence type="predicted"/>
<reference evidence="1 2" key="1">
    <citation type="submission" date="2018-08" db="EMBL/GenBank/DDBJ databases">
        <title>Genome and evolution of the arbuscular mycorrhizal fungus Diversispora epigaea (formerly Glomus versiforme) and its bacterial endosymbionts.</title>
        <authorList>
            <person name="Sun X."/>
            <person name="Fei Z."/>
            <person name="Harrison M."/>
        </authorList>
    </citation>
    <scope>NUCLEOTIDE SEQUENCE [LARGE SCALE GENOMIC DNA]</scope>
    <source>
        <strain evidence="1 2">IT104</strain>
    </source>
</reference>
<dbReference type="Proteomes" id="UP000266861">
    <property type="component" value="Unassembled WGS sequence"/>
</dbReference>
<organism evidence="1 2">
    <name type="scientific">Diversispora epigaea</name>
    <dbReference type="NCBI Taxonomy" id="1348612"/>
    <lineage>
        <taxon>Eukaryota</taxon>
        <taxon>Fungi</taxon>
        <taxon>Fungi incertae sedis</taxon>
        <taxon>Mucoromycota</taxon>
        <taxon>Glomeromycotina</taxon>
        <taxon>Glomeromycetes</taxon>
        <taxon>Diversisporales</taxon>
        <taxon>Diversisporaceae</taxon>
        <taxon>Diversispora</taxon>
    </lineage>
</organism>
<sequence length="128" mass="15061">MLFDKEGVEASCSVLEAQRKKRCHLRNELDKDDRFDINEEDNQYTSEKHENTMLRLIEASKTWTSNSQRSLTYIGNSRTIKWRRKVSLKKAAMQIPTLETFFINTNNEENFNDEIEDINVEIGKEIEG</sequence>